<dbReference type="Proteomes" id="UP000317169">
    <property type="component" value="Unassembled WGS sequence"/>
</dbReference>
<accession>A0A507ZUM8</accession>
<comment type="caution">
    <text evidence="1">The sequence shown here is derived from an EMBL/GenBank/DDBJ whole genome shotgun (WGS) entry which is preliminary data.</text>
</comment>
<gene>
    <name evidence="1" type="ORF">FKR84_08785</name>
</gene>
<dbReference type="PROSITE" id="PS51257">
    <property type="entry name" value="PROKAR_LIPOPROTEIN"/>
    <property type="match status" value="1"/>
</dbReference>
<keyword evidence="2" id="KW-1185">Reference proteome</keyword>
<evidence type="ECO:0000313" key="2">
    <source>
        <dbReference type="Proteomes" id="UP000317169"/>
    </source>
</evidence>
<dbReference type="RefSeq" id="WP_141421932.1">
    <property type="nucleotide sequence ID" value="NZ_VIAR01000008.1"/>
</dbReference>
<dbReference type="AlphaFoldDB" id="A0A507ZUM8"/>
<name>A0A507ZUM8_9FLAO</name>
<protein>
    <recommendedName>
        <fullName evidence="3">Rieske domain-containing protein</fullName>
    </recommendedName>
</protein>
<dbReference type="EMBL" id="VIAR01000008">
    <property type="protein sequence ID" value="TQD38505.1"/>
    <property type="molecule type" value="Genomic_DNA"/>
</dbReference>
<evidence type="ECO:0000313" key="1">
    <source>
        <dbReference type="EMBL" id="TQD38505.1"/>
    </source>
</evidence>
<sequence>MKVFFSFAVCLLLLYGCSSDDNRISNPNLLDVNVNLQLDLSLPQYNSLNFVSSPVYIANYGNGGIYVMNTGGDAYVAYDGADPNHPRDNNCPAMQREGIKLICDCEGNTYNLFTGTFEEGEDLRYTLYAYRVQKTGQGTLVITN</sequence>
<evidence type="ECO:0008006" key="3">
    <source>
        <dbReference type="Google" id="ProtNLM"/>
    </source>
</evidence>
<proteinExistence type="predicted"/>
<reference evidence="1 2" key="1">
    <citation type="submission" date="2019-06" db="EMBL/GenBank/DDBJ databases">
        <title>Flavibacter putida gen. nov., sp. nov., a novel marine bacterium of the family Flavobacteriaceae isolated from coastal seawater.</title>
        <authorList>
            <person name="Feng X."/>
        </authorList>
    </citation>
    <scope>NUCLEOTIDE SEQUENCE [LARGE SCALE GENOMIC DNA]</scope>
    <source>
        <strain evidence="1 2">PLHSN227</strain>
    </source>
</reference>
<dbReference type="OrthoDB" id="1201186at2"/>
<organism evidence="1 2">
    <name type="scientific">Haloflavibacter putidus</name>
    <dbReference type="NCBI Taxonomy" id="2576776"/>
    <lineage>
        <taxon>Bacteria</taxon>
        <taxon>Pseudomonadati</taxon>
        <taxon>Bacteroidota</taxon>
        <taxon>Flavobacteriia</taxon>
        <taxon>Flavobacteriales</taxon>
        <taxon>Flavobacteriaceae</taxon>
        <taxon>Haloflavibacter</taxon>
    </lineage>
</organism>